<evidence type="ECO:0000313" key="2">
    <source>
        <dbReference type="EMBL" id="GIX90362.1"/>
    </source>
</evidence>
<evidence type="ECO:0000256" key="1">
    <source>
        <dbReference type="SAM" id="MobiDB-lite"/>
    </source>
</evidence>
<proteinExistence type="predicted"/>
<dbReference type="AlphaFoldDB" id="A0AAV4NZM6"/>
<dbReference type="Proteomes" id="UP001054945">
    <property type="component" value="Unassembled WGS sequence"/>
</dbReference>
<protein>
    <submittedName>
        <fullName evidence="2">Uncharacterized protein</fullName>
    </submittedName>
</protein>
<evidence type="ECO:0000313" key="3">
    <source>
        <dbReference type="Proteomes" id="UP001054945"/>
    </source>
</evidence>
<comment type="caution">
    <text evidence="2">The sequence shown here is derived from an EMBL/GenBank/DDBJ whole genome shotgun (WGS) entry which is preliminary data.</text>
</comment>
<name>A0AAV4NZM6_CAEEX</name>
<keyword evidence="3" id="KW-1185">Reference proteome</keyword>
<feature type="region of interest" description="Disordered" evidence="1">
    <location>
        <begin position="51"/>
        <end position="79"/>
    </location>
</feature>
<gene>
    <name evidence="2" type="ORF">CEXT_557301</name>
</gene>
<reference evidence="2 3" key="1">
    <citation type="submission" date="2021-06" db="EMBL/GenBank/DDBJ databases">
        <title>Caerostris extrusa draft genome.</title>
        <authorList>
            <person name="Kono N."/>
            <person name="Arakawa K."/>
        </authorList>
    </citation>
    <scope>NUCLEOTIDE SEQUENCE [LARGE SCALE GENOMIC DNA]</scope>
</reference>
<organism evidence="2 3">
    <name type="scientific">Caerostris extrusa</name>
    <name type="common">Bark spider</name>
    <name type="synonym">Caerostris bankana</name>
    <dbReference type="NCBI Taxonomy" id="172846"/>
    <lineage>
        <taxon>Eukaryota</taxon>
        <taxon>Metazoa</taxon>
        <taxon>Ecdysozoa</taxon>
        <taxon>Arthropoda</taxon>
        <taxon>Chelicerata</taxon>
        <taxon>Arachnida</taxon>
        <taxon>Araneae</taxon>
        <taxon>Araneomorphae</taxon>
        <taxon>Entelegynae</taxon>
        <taxon>Araneoidea</taxon>
        <taxon>Araneidae</taxon>
        <taxon>Caerostris</taxon>
    </lineage>
</organism>
<accession>A0AAV4NZM6</accession>
<sequence>MCYLFSASDYILYIIKEFPILPTQYNNLKNNTFRYKNFSTHIFLQSIQSINPTDDSKLPTRRRNRPKVDPISSHTLNQHPADLYLTSGEHFRPHTPTYMWPKGGDCQPPPLSRPSRRQMGAPRIK</sequence>
<feature type="region of interest" description="Disordered" evidence="1">
    <location>
        <begin position="95"/>
        <end position="125"/>
    </location>
</feature>
<dbReference type="EMBL" id="BPLR01003933">
    <property type="protein sequence ID" value="GIX90362.1"/>
    <property type="molecule type" value="Genomic_DNA"/>
</dbReference>